<gene>
    <name evidence="2" type="ORF">Anapl_05301</name>
</gene>
<accession>R0KFG1</accession>
<feature type="region of interest" description="Disordered" evidence="1">
    <location>
        <begin position="1"/>
        <end position="23"/>
    </location>
</feature>
<keyword evidence="3" id="KW-1185">Reference proteome</keyword>
<evidence type="ECO:0000313" key="2">
    <source>
        <dbReference type="EMBL" id="EOB09176.1"/>
    </source>
</evidence>
<protein>
    <submittedName>
        <fullName evidence="2">Uncharacterized protein</fullName>
    </submittedName>
</protein>
<dbReference type="Proteomes" id="UP000296049">
    <property type="component" value="Unassembled WGS sequence"/>
</dbReference>
<dbReference type="EMBL" id="KB742386">
    <property type="protein sequence ID" value="EOB09176.1"/>
    <property type="molecule type" value="Genomic_DNA"/>
</dbReference>
<feature type="compositionally biased region" description="Polar residues" evidence="1">
    <location>
        <begin position="1"/>
        <end position="18"/>
    </location>
</feature>
<proteinExistence type="predicted"/>
<evidence type="ECO:0000313" key="3">
    <source>
        <dbReference type="Proteomes" id="UP000296049"/>
    </source>
</evidence>
<name>R0KFG1_ANAPL</name>
<reference evidence="3" key="1">
    <citation type="journal article" date="2013" name="Nat. Genet.">
        <title>The duck genome and transcriptome provide insight into an avian influenza virus reservoir species.</title>
        <authorList>
            <person name="Huang Y."/>
            <person name="Li Y."/>
            <person name="Burt D.W."/>
            <person name="Chen H."/>
            <person name="Zhang Y."/>
            <person name="Qian W."/>
            <person name="Kim H."/>
            <person name="Gan S."/>
            <person name="Zhao Y."/>
            <person name="Li J."/>
            <person name="Yi K."/>
            <person name="Feng H."/>
            <person name="Zhu P."/>
            <person name="Li B."/>
            <person name="Liu Q."/>
            <person name="Fairley S."/>
            <person name="Magor K.E."/>
            <person name="Du Z."/>
            <person name="Hu X."/>
            <person name="Goodman L."/>
            <person name="Tafer H."/>
            <person name="Vignal A."/>
            <person name="Lee T."/>
            <person name="Kim K.W."/>
            <person name="Sheng Z."/>
            <person name="An Y."/>
            <person name="Searle S."/>
            <person name="Herrero J."/>
            <person name="Groenen M.A."/>
            <person name="Crooijmans R.P."/>
            <person name="Faraut T."/>
            <person name="Cai Q."/>
            <person name="Webster R.G."/>
            <person name="Aldridge J.R."/>
            <person name="Warren W.C."/>
            <person name="Bartschat S."/>
            <person name="Kehr S."/>
            <person name="Marz M."/>
            <person name="Stadler P.F."/>
            <person name="Smith J."/>
            <person name="Kraus R.H."/>
            <person name="Zhao Y."/>
            <person name="Ren L."/>
            <person name="Fei J."/>
            <person name="Morisson M."/>
            <person name="Kaiser P."/>
            <person name="Griffin D.K."/>
            <person name="Rao M."/>
            <person name="Pitel F."/>
            <person name="Wang J."/>
            <person name="Li N."/>
        </authorList>
    </citation>
    <scope>NUCLEOTIDE SEQUENCE [LARGE SCALE GENOMIC DNA]</scope>
</reference>
<dbReference type="AlphaFoldDB" id="R0KFG1"/>
<organism evidence="2 3">
    <name type="scientific">Anas platyrhynchos</name>
    <name type="common">Mallard</name>
    <name type="synonym">Anas boschas</name>
    <dbReference type="NCBI Taxonomy" id="8839"/>
    <lineage>
        <taxon>Eukaryota</taxon>
        <taxon>Metazoa</taxon>
        <taxon>Chordata</taxon>
        <taxon>Craniata</taxon>
        <taxon>Vertebrata</taxon>
        <taxon>Euteleostomi</taxon>
        <taxon>Archelosauria</taxon>
        <taxon>Archosauria</taxon>
        <taxon>Dinosauria</taxon>
        <taxon>Saurischia</taxon>
        <taxon>Theropoda</taxon>
        <taxon>Coelurosauria</taxon>
        <taxon>Aves</taxon>
        <taxon>Neognathae</taxon>
        <taxon>Galloanserae</taxon>
        <taxon>Anseriformes</taxon>
        <taxon>Anatidae</taxon>
        <taxon>Anatinae</taxon>
        <taxon>Anas</taxon>
    </lineage>
</organism>
<sequence length="278" mass="30347">MSRLSQQDGGWTTVSPSSDVGHRPAAQDQHFTLCYANKELLNSHCTARVCGELFISNVQQREFCNSGRETTEETPKSSSFYTDLQSILSKCNKPGTVRIENGADFVGTLSLRQLCKGEPQPNPQSSAAADLWLCICQSRCPATRAEMVKQSPGHAVETDSGTLMPLGISNSMSTQPHCKIASKVSLVIRGACFHRDTLNSAHQCHGHGSLLWVLVTTELGTEEGFGLGTEGFASLHTEMLLPIWHFGKRILVSDDVRSDGNQAPCVKHDGIQGQHRHF</sequence>
<evidence type="ECO:0000256" key="1">
    <source>
        <dbReference type="SAM" id="MobiDB-lite"/>
    </source>
</evidence>